<evidence type="ECO:0000256" key="5">
    <source>
        <dbReference type="ARBA" id="ARBA00022898"/>
    </source>
</evidence>
<evidence type="ECO:0000256" key="2">
    <source>
        <dbReference type="ARBA" id="ARBA00008954"/>
    </source>
</evidence>
<evidence type="ECO:0000256" key="6">
    <source>
        <dbReference type="RuleBase" id="RU003560"/>
    </source>
</evidence>
<dbReference type="SUPFAM" id="SSF53383">
    <property type="entry name" value="PLP-dependent transferases"/>
    <property type="match status" value="1"/>
</dbReference>
<keyword evidence="5 6" id="KW-0663">Pyridoxal phosphate</keyword>
<evidence type="ECO:0000313" key="7">
    <source>
        <dbReference type="EMBL" id="SPF32005.1"/>
    </source>
</evidence>
<dbReference type="OrthoDB" id="9807885at2"/>
<dbReference type="EMBL" id="OMOD01000005">
    <property type="protein sequence ID" value="SPF32005.1"/>
    <property type="molecule type" value="Genomic_DNA"/>
</dbReference>
<comment type="cofactor">
    <cofactor evidence="1">
        <name>pyridoxal 5'-phosphate</name>
        <dbReference type="ChEBI" id="CHEBI:597326"/>
    </cofactor>
</comment>
<dbReference type="InterPro" id="IPR004632">
    <property type="entry name" value="4NH2But_aminotransferase_bac"/>
</dbReference>
<dbReference type="PANTHER" id="PTHR11986">
    <property type="entry name" value="AMINOTRANSFERASE CLASS III"/>
    <property type="match status" value="1"/>
</dbReference>
<proteinExistence type="inferred from homology"/>
<dbReference type="GO" id="GO:0042802">
    <property type="term" value="F:identical protein binding"/>
    <property type="evidence" value="ECO:0007669"/>
    <property type="project" value="TreeGrafter"/>
</dbReference>
<sequence>MPTIQLRTAVPGPKSKALGERRTNAVPRGLSHGTPVYVAKAQDAWLEDVDGNRYIDFAGGIGCINVGHRQEPVLSAIREQLDHFLHTCVQVTPYENYVRLAERMNEVTPGKFLKKTLFVNSGAEAVENAVKIARAHTGRSGIIAFEDAFHGRTMMTLALTSKTHPYKAGFAPFPGDVYRIPYAYCYRCSYSLKYPSCDLLCARHLEDTFKRVVASEDVAAVIAEPVLGEGGFVVPPLDYFRVLIDICHRYGVLFIADEVQSGFGRTGRLFASEHYGIEPDILVSAKSLGGGLPLAAITGRAEIMDAPGPGGLGGTFAGNPVSCAAALAVLEMFDRENLLDRANEIGSHFQKRAKEWQKRWPLVGDVRGLGGMQAIELVKSVETREPAAGETKQITQYCYEHGLITITAGSYSNVIRVLVPLVVTSEQMDEALDVLEAALRMVAERHGAVAQVT</sequence>
<keyword evidence="4 7" id="KW-0808">Transferase</keyword>
<keyword evidence="3 7" id="KW-0032">Aminotransferase</keyword>
<dbReference type="AlphaFoldDB" id="A0A2U3JX46"/>
<dbReference type="GO" id="GO:0030170">
    <property type="term" value="F:pyridoxal phosphate binding"/>
    <property type="evidence" value="ECO:0007669"/>
    <property type="project" value="InterPro"/>
</dbReference>
<name>A0A2U3JX46_9BACT</name>
<evidence type="ECO:0000256" key="4">
    <source>
        <dbReference type="ARBA" id="ARBA00022679"/>
    </source>
</evidence>
<dbReference type="InterPro" id="IPR015422">
    <property type="entry name" value="PyrdxlP-dep_Trfase_small"/>
</dbReference>
<dbReference type="Pfam" id="PF00202">
    <property type="entry name" value="Aminotran_3"/>
    <property type="match status" value="1"/>
</dbReference>
<gene>
    <name evidence="7" type="primary">puuE</name>
    <name evidence="7" type="ORF">SBA1_1020009</name>
</gene>
<evidence type="ECO:0000256" key="3">
    <source>
        <dbReference type="ARBA" id="ARBA00022576"/>
    </source>
</evidence>
<dbReference type="GO" id="GO:0009448">
    <property type="term" value="P:gamma-aminobutyric acid metabolic process"/>
    <property type="evidence" value="ECO:0007669"/>
    <property type="project" value="InterPro"/>
</dbReference>
<dbReference type="InterPro" id="IPR005814">
    <property type="entry name" value="Aminotrans_3"/>
</dbReference>
<dbReference type="PROSITE" id="PS00600">
    <property type="entry name" value="AA_TRANSFER_CLASS_3"/>
    <property type="match status" value="1"/>
</dbReference>
<dbReference type="PANTHER" id="PTHR11986:SF58">
    <property type="entry name" value="LEUCINE_METHIONINE RACEMASE"/>
    <property type="match status" value="1"/>
</dbReference>
<dbReference type="Gene3D" id="3.40.640.10">
    <property type="entry name" value="Type I PLP-dependent aspartate aminotransferase-like (Major domain)"/>
    <property type="match status" value="1"/>
</dbReference>
<dbReference type="InterPro" id="IPR015421">
    <property type="entry name" value="PyrdxlP-dep_Trfase_major"/>
</dbReference>
<accession>A0A2U3JX46</accession>
<dbReference type="NCBIfam" id="TIGR00700">
    <property type="entry name" value="GABAtrnsam"/>
    <property type="match status" value="1"/>
</dbReference>
<comment type="similarity">
    <text evidence="2 6">Belongs to the class-III pyridoxal-phosphate-dependent aminotransferase family.</text>
</comment>
<dbReference type="CDD" id="cd00610">
    <property type="entry name" value="OAT_like"/>
    <property type="match status" value="1"/>
</dbReference>
<dbReference type="InterPro" id="IPR049704">
    <property type="entry name" value="Aminotrans_3_PPA_site"/>
</dbReference>
<dbReference type="GO" id="GO:0034386">
    <property type="term" value="F:4-aminobutyrate:2-oxoglutarate transaminase activity"/>
    <property type="evidence" value="ECO:0007669"/>
    <property type="project" value="UniProtKB-EC"/>
</dbReference>
<dbReference type="Gene3D" id="3.90.1150.10">
    <property type="entry name" value="Aspartate Aminotransferase, domain 1"/>
    <property type="match status" value="1"/>
</dbReference>
<evidence type="ECO:0000256" key="1">
    <source>
        <dbReference type="ARBA" id="ARBA00001933"/>
    </source>
</evidence>
<dbReference type="Proteomes" id="UP000238701">
    <property type="component" value="Unassembled WGS sequence"/>
</dbReference>
<reference evidence="8" key="1">
    <citation type="submission" date="2018-02" db="EMBL/GenBank/DDBJ databases">
        <authorList>
            <person name="Hausmann B."/>
        </authorList>
    </citation>
    <scope>NUCLEOTIDE SEQUENCE [LARGE SCALE GENOMIC DNA]</scope>
    <source>
        <strain evidence="8">Peat soil MAG SbA1</strain>
    </source>
</reference>
<dbReference type="EC" id="2.6.1.19" evidence="7"/>
<protein>
    <submittedName>
        <fullName evidence="7">GABA aminotransferase, PLP-dependent</fullName>
        <ecNumber evidence="7">2.6.1.19</ecNumber>
    </submittedName>
</protein>
<dbReference type="InterPro" id="IPR050103">
    <property type="entry name" value="Class-III_PLP-dep_AT"/>
</dbReference>
<organism evidence="7 8">
    <name type="scientific">Candidatus Sulfotelmatobacter kueseliae</name>
    <dbReference type="NCBI Taxonomy" id="2042962"/>
    <lineage>
        <taxon>Bacteria</taxon>
        <taxon>Pseudomonadati</taxon>
        <taxon>Acidobacteriota</taxon>
        <taxon>Terriglobia</taxon>
        <taxon>Terriglobales</taxon>
        <taxon>Candidatus Korobacteraceae</taxon>
        <taxon>Candidatus Sulfotelmatobacter</taxon>
    </lineage>
</organism>
<dbReference type="InterPro" id="IPR015424">
    <property type="entry name" value="PyrdxlP-dep_Trfase"/>
</dbReference>
<dbReference type="PIRSF" id="PIRSF000521">
    <property type="entry name" value="Transaminase_4ab_Lys_Orn"/>
    <property type="match status" value="1"/>
</dbReference>
<dbReference type="FunFam" id="3.40.640.10:FF:000013">
    <property type="entry name" value="4-aminobutyrate aminotransferase"/>
    <property type="match status" value="1"/>
</dbReference>
<evidence type="ECO:0000313" key="8">
    <source>
        <dbReference type="Proteomes" id="UP000238701"/>
    </source>
</evidence>